<reference evidence="2" key="1">
    <citation type="submission" date="2020-10" db="EMBL/GenBank/DDBJ databases">
        <authorList>
            <person name="Gilroy R."/>
        </authorList>
    </citation>
    <scope>NUCLEOTIDE SEQUENCE</scope>
    <source>
        <strain evidence="2">ChiSjej4B22-9803</strain>
    </source>
</reference>
<dbReference type="AlphaFoldDB" id="A0A9D1LV78"/>
<dbReference type="InterPro" id="IPR054738">
    <property type="entry name" value="Siphovirus-type_tail_C"/>
</dbReference>
<protein>
    <submittedName>
        <fullName evidence="2">Phage tail family protein</fullName>
    </submittedName>
</protein>
<sequence length="285" mass="31915">MIELIYKNDQERTIFFGGANAPWKLVTVEGLGLAPKTFSTAVYPGIPGAELTGESIGARTITLTADLRQNNETQLRLSQAAITLDRPGELILRVGYKSRKIGARCNALDIGDRNGAVQRCVFQFTCDYPYFEDTETTYIPVFARTPLLNKYFTFDGMFSKRVSRGEILSIGNIFTEPVFYIDVQHVPEESTTAEKGILITNYTTGQYIRLDYEPAQGEQITIDIPNRDIHNDAGENLIAYISDDTFLDGFYIMPGANDIEALNYSADTSMTVMCMFTNKYVEAVY</sequence>
<name>A0A9D1LV78_9FIRM</name>
<accession>A0A9D1LV78</accession>
<dbReference type="Proteomes" id="UP000824111">
    <property type="component" value="Unassembled WGS sequence"/>
</dbReference>
<reference evidence="2" key="2">
    <citation type="journal article" date="2021" name="PeerJ">
        <title>Extensive microbial diversity within the chicken gut microbiome revealed by metagenomics and culture.</title>
        <authorList>
            <person name="Gilroy R."/>
            <person name="Ravi A."/>
            <person name="Getino M."/>
            <person name="Pursley I."/>
            <person name="Horton D.L."/>
            <person name="Alikhan N.F."/>
            <person name="Baker D."/>
            <person name="Gharbi K."/>
            <person name="Hall N."/>
            <person name="Watson M."/>
            <person name="Adriaenssens E.M."/>
            <person name="Foster-Nyarko E."/>
            <person name="Jarju S."/>
            <person name="Secka A."/>
            <person name="Antonio M."/>
            <person name="Oren A."/>
            <person name="Chaudhuri R.R."/>
            <person name="La Ragione R."/>
            <person name="Hildebrand F."/>
            <person name="Pallen M.J."/>
        </authorList>
    </citation>
    <scope>NUCLEOTIDE SEQUENCE</scope>
    <source>
        <strain evidence="2">ChiSjej4B22-9803</strain>
    </source>
</reference>
<feature type="domain" description="Siphovirus-type tail component C-terminal" evidence="1">
    <location>
        <begin position="175"/>
        <end position="280"/>
    </location>
</feature>
<evidence type="ECO:0000313" key="3">
    <source>
        <dbReference type="Proteomes" id="UP000824111"/>
    </source>
</evidence>
<organism evidence="2 3">
    <name type="scientific">Candidatus Avimonoglobus intestinipullorum</name>
    <dbReference type="NCBI Taxonomy" id="2840699"/>
    <lineage>
        <taxon>Bacteria</taxon>
        <taxon>Bacillati</taxon>
        <taxon>Bacillota</taxon>
        <taxon>Clostridia</taxon>
        <taxon>Eubacteriales</taxon>
        <taxon>Candidatus Avimonoglobus</taxon>
    </lineage>
</organism>
<dbReference type="Gene3D" id="2.40.30.200">
    <property type="match status" value="1"/>
</dbReference>
<evidence type="ECO:0000259" key="1">
    <source>
        <dbReference type="Pfam" id="PF22768"/>
    </source>
</evidence>
<comment type="caution">
    <text evidence="2">The sequence shown here is derived from an EMBL/GenBank/DDBJ whole genome shotgun (WGS) entry which is preliminary data.</text>
</comment>
<dbReference type="Pfam" id="PF22768">
    <property type="entry name" value="SPP1_Dit"/>
    <property type="match status" value="1"/>
</dbReference>
<proteinExistence type="predicted"/>
<gene>
    <name evidence="2" type="ORF">IAB04_04970</name>
</gene>
<evidence type="ECO:0000313" key="2">
    <source>
        <dbReference type="EMBL" id="HIU48693.1"/>
    </source>
</evidence>
<dbReference type="EMBL" id="DVND01000130">
    <property type="protein sequence ID" value="HIU48693.1"/>
    <property type="molecule type" value="Genomic_DNA"/>
</dbReference>